<dbReference type="InterPro" id="IPR013785">
    <property type="entry name" value="Aldolase_TIM"/>
</dbReference>
<dbReference type="RefSeq" id="WP_207395266.1">
    <property type="nucleotide sequence ID" value="NZ_JABRWO010000002.1"/>
</dbReference>
<evidence type="ECO:0000256" key="2">
    <source>
        <dbReference type="ARBA" id="ARBA00023239"/>
    </source>
</evidence>
<dbReference type="EC" id="4.3.3.7" evidence="6"/>
<dbReference type="AlphaFoldDB" id="A0A7V9A5Z6"/>
<dbReference type="PANTHER" id="PTHR12128">
    <property type="entry name" value="DIHYDRODIPICOLINATE SYNTHASE"/>
    <property type="match status" value="1"/>
</dbReference>
<proteinExistence type="inferred from homology"/>
<dbReference type="EMBL" id="JABRWO010000002">
    <property type="protein sequence ID" value="MBA2113782.1"/>
    <property type="molecule type" value="Genomic_DNA"/>
</dbReference>
<feature type="binding site" evidence="5">
    <location>
        <position position="207"/>
    </location>
    <ligand>
        <name>pyruvate</name>
        <dbReference type="ChEBI" id="CHEBI:15361"/>
    </ligand>
</feature>
<comment type="caution">
    <text evidence="6">The sequence shown here is derived from an EMBL/GenBank/DDBJ whole genome shotgun (WGS) entry which is preliminary data.</text>
</comment>
<evidence type="ECO:0000256" key="3">
    <source>
        <dbReference type="PIRNR" id="PIRNR001365"/>
    </source>
</evidence>
<feature type="active site" description="Proton donor/acceptor" evidence="4">
    <location>
        <position position="138"/>
    </location>
</feature>
<keyword evidence="7" id="KW-1185">Reference proteome</keyword>
<sequence length="305" mass="33109">MFEDIMGIVPPMVTPFRHDGTIDEAALRQETRYLIDTALVHGLAVCGSTGEGHTLTTDETRQVTAIVCEETAGRVPVITGIIANSTDAVIERGRAVQDLDVAALQVTPVHYLFRPNDDAMTKHFGDITTKTNLPVIIYNVVPWTYLSPQLLTRIIDEVDGVIGVKQSAGDLKMLADLVLMVGDRARIMSAVDALLYPSYTLGAVGAIAATLTAVPELCVEQWNALQAGDHARAKELHEKILPIWNAIFDDNLPANIRYCMELQGREGGIPRPPMPVTSEVQKGPILRALALAGVLNRDAEMAELP</sequence>
<evidence type="ECO:0000313" key="6">
    <source>
        <dbReference type="EMBL" id="MBA2113782.1"/>
    </source>
</evidence>
<dbReference type="SUPFAM" id="SSF51569">
    <property type="entry name" value="Aldolase"/>
    <property type="match status" value="1"/>
</dbReference>
<name>A0A7V9A5Z6_9BACT</name>
<dbReference type="PANTHER" id="PTHR12128:SF66">
    <property type="entry name" value="4-HYDROXY-2-OXOGLUTARATE ALDOLASE, MITOCHONDRIAL"/>
    <property type="match status" value="1"/>
</dbReference>
<accession>A0A7V9A5Z6</accession>
<dbReference type="PRINTS" id="PR00146">
    <property type="entry name" value="DHPICSNTHASE"/>
</dbReference>
<evidence type="ECO:0000313" key="7">
    <source>
        <dbReference type="Proteomes" id="UP000551616"/>
    </source>
</evidence>
<reference evidence="6 7" key="1">
    <citation type="submission" date="2020-05" db="EMBL/GenBank/DDBJ databases">
        <title>Bremerella alba sp. nov., a novel planctomycete isolated from the surface of the macroalga Fucus spiralis.</title>
        <authorList>
            <person name="Godinho O."/>
            <person name="Botelho R."/>
            <person name="Albuquerque L."/>
            <person name="Wiegand S."/>
            <person name="Da Costa M.S."/>
            <person name="Lobo-Da-Cunha A."/>
            <person name="Jogler C."/>
            <person name="Lage O.M."/>
        </authorList>
    </citation>
    <scope>NUCLEOTIDE SEQUENCE [LARGE SCALE GENOMIC DNA]</scope>
    <source>
        <strain evidence="6 7">FF15</strain>
    </source>
</reference>
<dbReference type="GO" id="GO:0008840">
    <property type="term" value="F:4-hydroxy-tetrahydrodipicolinate synthase activity"/>
    <property type="evidence" value="ECO:0007669"/>
    <property type="project" value="UniProtKB-EC"/>
</dbReference>
<gene>
    <name evidence="6" type="primary">dapA_2</name>
    <name evidence="6" type="ORF">HOV93_09340</name>
</gene>
<dbReference type="Pfam" id="PF00701">
    <property type="entry name" value="DHDPS"/>
    <property type="match status" value="1"/>
</dbReference>
<dbReference type="PIRSF" id="PIRSF001365">
    <property type="entry name" value="DHDPS"/>
    <property type="match status" value="1"/>
</dbReference>
<feature type="active site" description="Schiff-base intermediate with substrate" evidence="4">
    <location>
        <position position="165"/>
    </location>
</feature>
<dbReference type="Proteomes" id="UP000551616">
    <property type="component" value="Unassembled WGS sequence"/>
</dbReference>
<protein>
    <submittedName>
        <fullName evidence="6">4-hydroxy-tetrahydrodipicolinate synthase</fullName>
        <ecNumber evidence="6">4.3.3.7</ecNumber>
    </submittedName>
</protein>
<keyword evidence="2 3" id="KW-0456">Lyase</keyword>
<dbReference type="InterPro" id="IPR002220">
    <property type="entry name" value="DapA-like"/>
</dbReference>
<organism evidence="6 7">
    <name type="scientific">Bremerella alba</name>
    <dbReference type="NCBI Taxonomy" id="980252"/>
    <lineage>
        <taxon>Bacteria</taxon>
        <taxon>Pseudomonadati</taxon>
        <taxon>Planctomycetota</taxon>
        <taxon>Planctomycetia</taxon>
        <taxon>Pirellulales</taxon>
        <taxon>Pirellulaceae</taxon>
        <taxon>Bremerella</taxon>
    </lineage>
</organism>
<feature type="binding site" evidence="5">
    <location>
        <position position="49"/>
    </location>
    <ligand>
        <name>pyruvate</name>
        <dbReference type="ChEBI" id="CHEBI:15361"/>
    </ligand>
</feature>
<comment type="similarity">
    <text evidence="1 3">Belongs to the DapA family.</text>
</comment>
<dbReference type="SMART" id="SM01130">
    <property type="entry name" value="DHDPS"/>
    <property type="match status" value="1"/>
</dbReference>
<dbReference type="CDD" id="cd00408">
    <property type="entry name" value="DHDPS-like"/>
    <property type="match status" value="1"/>
</dbReference>
<evidence type="ECO:0000256" key="1">
    <source>
        <dbReference type="ARBA" id="ARBA00007592"/>
    </source>
</evidence>
<evidence type="ECO:0000256" key="4">
    <source>
        <dbReference type="PIRSR" id="PIRSR001365-1"/>
    </source>
</evidence>
<dbReference type="Gene3D" id="3.20.20.70">
    <property type="entry name" value="Aldolase class I"/>
    <property type="match status" value="1"/>
</dbReference>
<evidence type="ECO:0000256" key="5">
    <source>
        <dbReference type="PIRSR" id="PIRSR001365-2"/>
    </source>
</evidence>